<evidence type="ECO:0000259" key="4">
    <source>
        <dbReference type="PROSITE" id="PS50893"/>
    </source>
</evidence>
<dbReference type="Gene3D" id="3.40.50.300">
    <property type="entry name" value="P-loop containing nucleotide triphosphate hydrolases"/>
    <property type="match status" value="1"/>
</dbReference>
<keyword evidence="6" id="KW-1185">Reference proteome</keyword>
<dbReference type="InterPro" id="IPR003439">
    <property type="entry name" value="ABC_transporter-like_ATP-bd"/>
</dbReference>
<keyword evidence="3 5" id="KW-0067">ATP-binding</keyword>
<feature type="domain" description="ABC transporter" evidence="4">
    <location>
        <begin position="1"/>
        <end position="224"/>
    </location>
</feature>
<dbReference type="Pfam" id="PF00005">
    <property type="entry name" value="ABC_tran"/>
    <property type="match status" value="1"/>
</dbReference>
<evidence type="ECO:0000256" key="1">
    <source>
        <dbReference type="ARBA" id="ARBA00022448"/>
    </source>
</evidence>
<dbReference type="PROSITE" id="PS00211">
    <property type="entry name" value="ABC_TRANSPORTER_1"/>
    <property type="match status" value="1"/>
</dbReference>
<organism evidence="5 6">
    <name type="scientific">Mycolicibacterium thermoresistibile (strain ATCC 19527 / DSM 44167 / CIP 105390 / JCM 6362 / NCTC 10409 / 316)</name>
    <name type="common">Mycobacterium thermoresistibile</name>
    <dbReference type="NCBI Taxonomy" id="1078020"/>
    <lineage>
        <taxon>Bacteria</taxon>
        <taxon>Bacillati</taxon>
        <taxon>Actinomycetota</taxon>
        <taxon>Actinomycetes</taxon>
        <taxon>Mycobacteriales</taxon>
        <taxon>Mycobacteriaceae</taxon>
        <taxon>Mycolicibacterium</taxon>
    </lineage>
</organism>
<dbReference type="GO" id="GO:0016887">
    <property type="term" value="F:ATP hydrolysis activity"/>
    <property type="evidence" value="ECO:0007669"/>
    <property type="project" value="InterPro"/>
</dbReference>
<dbReference type="FunFam" id="3.40.50.300:FF:000134">
    <property type="entry name" value="Iron-enterobactin ABC transporter ATP-binding protein"/>
    <property type="match status" value="1"/>
</dbReference>
<dbReference type="GO" id="GO:0005524">
    <property type="term" value="F:ATP binding"/>
    <property type="evidence" value="ECO:0007669"/>
    <property type="project" value="UniProtKB-KW"/>
</dbReference>
<evidence type="ECO:0000256" key="2">
    <source>
        <dbReference type="ARBA" id="ARBA00022741"/>
    </source>
</evidence>
<dbReference type="PATRIC" id="fig|1078020.3.peg.740"/>
<gene>
    <name evidence="5" type="ORF">KEK_03732</name>
</gene>
<dbReference type="Proteomes" id="UP000004915">
    <property type="component" value="Unassembled WGS sequence"/>
</dbReference>
<keyword evidence="2" id="KW-0547">Nucleotide-binding</keyword>
<dbReference type="PANTHER" id="PTHR42794:SF2">
    <property type="entry name" value="ABC TRANSPORTER ATP-BINDING PROTEIN"/>
    <property type="match status" value="1"/>
</dbReference>
<evidence type="ECO:0000313" key="5">
    <source>
        <dbReference type="EMBL" id="EHI14257.1"/>
    </source>
</evidence>
<dbReference type="SMART" id="SM00382">
    <property type="entry name" value="AAA"/>
    <property type="match status" value="1"/>
</dbReference>
<evidence type="ECO:0000313" key="6">
    <source>
        <dbReference type="Proteomes" id="UP000004915"/>
    </source>
</evidence>
<dbReference type="InterPro" id="IPR017871">
    <property type="entry name" value="ABC_transporter-like_CS"/>
</dbReference>
<dbReference type="eggNOG" id="COG1120">
    <property type="taxonomic scope" value="Bacteria"/>
</dbReference>
<dbReference type="InterPro" id="IPR027417">
    <property type="entry name" value="P-loop_NTPase"/>
</dbReference>
<dbReference type="PANTHER" id="PTHR42794">
    <property type="entry name" value="HEMIN IMPORT ATP-BINDING PROTEIN HMUV"/>
    <property type="match status" value="1"/>
</dbReference>
<protein>
    <submittedName>
        <fullName evidence="5">Iron siderophore/cobalamin ABC transporter ATP-binding protein</fullName>
    </submittedName>
</protein>
<dbReference type="SUPFAM" id="SSF52540">
    <property type="entry name" value="P-loop containing nucleoside triphosphate hydrolases"/>
    <property type="match status" value="1"/>
</dbReference>
<dbReference type="InterPro" id="IPR003593">
    <property type="entry name" value="AAA+_ATPase"/>
</dbReference>
<reference evidence="5 6" key="1">
    <citation type="submission" date="2011-11" db="EMBL/GenBank/DDBJ databases">
        <authorList>
            <consortium name="Tuberculosis Structural Genomics Consortium"/>
            <person name="Ioerger T.R."/>
        </authorList>
    </citation>
    <scope>NUCLEOTIDE SEQUENCE [LARGE SCALE GENOMIC DNA]</scope>
    <source>
        <strain evidence="6">ATCC 19527 / DSM 44167 / CIP 105390 / JCM 6362 / NCTC 10409 / 316</strain>
    </source>
</reference>
<dbReference type="CDD" id="cd03214">
    <property type="entry name" value="ABC_Iron-Siderophores_B12_Hemin"/>
    <property type="match status" value="1"/>
</dbReference>
<proteinExistence type="predicted"/>
<dbReference type="EMBL" id="AGVE01000019">
    <property type="protein sequence ID" value="EHI14257.1"/>
    <property type="molecule type" value="Genomic_DNA"/>
</dbReference>
<comment type="caution">
    <text evidence="5">The sequence shown here is derived from an EMBL/GenBank/DDBJ whole genome shotgun (WGS) entry which is preliminary data.</text>
</comment>
<name>G7CCQ0_MYCT3</name>
<keyword evidence="1" id="KW-0813">Transport</keyword>
<accession>G7CCQ0</accession>
<evidence type="ECO:0000256" key="3">
    <source>
        <dbReference type="ARBA" id="ARBA00022840"/>
    </source>
</evidence>
<sequence length="240" mass="26104">MRGTLIVDGVSLDVTPGSTVGLLGPNGSGKSTLLRMLAGIRRPSSGVIRLHDQDVTTLARRQVARRVAVVEQESGTDSDPRVRDVIALGRIPHRRPWAALSDRDLRIIERAAAATDVADRLDQHYATLSGGERQRVQLSRAFAQEPEVLLLDEPTNHLDVRHQLDLMRMVRDAELTSVIAMHDLNLAAAFCDALLVLAHGRVVAAGPPAGVLTAELVERVYGVRARIGHDDTGLYVRFLG</sequence>
<dbReference type="AlphaFoldDB" id="G7CCQ0"/>
<dbReference type="PROSITE" id="PS50893">
    <property type="entry name" value="ABC_TRANSPORTER_2"/>
    <property type="match status" value="1"/>
</dbReference>